<gene>
    <name evidence="2" type="ORF">HDA39_004614</name>
</gene>
<evidence type="ECO:0000313" key="3">
    <source>
        <dbReference type="Proteomes" id="UP000549971"/>
    </source>
</evidence>
<dbReference type="Proteomes" id="UP000549971">
    <property type="component" value="Unassembled WGS sequence"/>
</dbReference>
<keyword evidence="3" id="KW-1185">Reference proteome</keyword>
<feature type="region of interest" description="Disordered" evidence="1">
    <location>
        <begin position="1"/>
        <end position="21"/>
    </location>
</feature>
<accession>A0A7W9J9Z4</accession>
<comment type="caution">
    <text evidence="2">The sequence shown here is derived from an EMBL/GenBank/DDBJ whole genome shotgun (WGS) entry which is preliminary data.</text>
</comment>
<reference evidence="2 3" key="1">
    <citation type="submission" date="2020-08" db="EMBL/GenBank/DDBJ databases">
        <title>Sequencing the genomes of 1000 actinobacteria strains.</title>
        <authorList>
            <person name="Klenk H.-P."/>
        </authorList>
    </citation>
    <scope>NUCLEOTIDE SEQUENCE [LARGE SCALE GENOMIC DNA]</scope>
    <source>
        <strain evidence="2 3">DSM 28967</strain>
    </source>
</reference>
<evidence type="ECO:0000256" key="1">
    <source>
        <dbReference type="SAM" id="MobiDB-lite"/>
    </source>
</evidence>
<proteinExistence type="predicted"/>
<dbReference type="AlphaFoldDB" id="A0A7W9J9Z4"/>
<organism evidence="2 3">
    <name type="scientific">Kribbella italica</name>
    <dbReference type="NCBI Taxonomy" id="1540520"/>
    <lineage>
        <taxon>Bacteria</taxon>
        <taxon>Bacillati</taxon>
        <taxon>Actinomycetota</taxon>
        <taxon>Actinomycetes</taxon>
        <taxon>Propionibacteriales</taxon>
        <taxon>Kribbellaceae</taxon>
        <taxon>Kribbella</taxon>
    </lineage>
</organism>
<name>A0A7W9J9Z4_9ACTN</name>
<feature type="compositionally biased region" description="Basic and acidic residues" evidence="1">
    <location>
        <begin position="1"/>
        <end position="12"/>
    </location>
</feature>
<protein>
    <submittedName>
        <fullName evidence="2">Uncharacterized protein</fullName>
    </submittedName>
</protein>
<dbReference type="EMBL" id="JACHMY010000001">
    <property type="protein sequence ID" value="MBB5837880.1"/>
    <property type="molecule type" value="Genomic_DNA"/>
</dbReference>
<sequence>MGQRERQGRKGGEGGGMGEKVEGVGGWYLVGFGG</sequence>
<evidence type="ECO:0000313" key="2">
    <source>
        <dbReference type="EMBL" id="MBB5837880.1"/>
    </source>
</evidence>